<evidence type="ECO:0000313" key="2">
    <source>
        <dbReference type="Proteomes" id="UP001283361"/>
    </source>
</evidence>
<evidence type="ECO:0000313" key="1">
    <source>
        <dbReference type="EMBL" id="KAK3797398.1"/>
    </source>
</evidence>
<proteinExistence type="predicted"/>
<dbReference type="AlphaFoldDB" id="A0AAE1E925"/>
<name>A0AAE1E925_9GAST</name>
<reference evidence="1" key="1">
    <citation type="journal article" date="2023" name="G3 (Bethesda)">
        <title>A reference genome for the long-term kleptoplast-retaining sea slug Elysia crispata morphotype clarki.</title>
        <authorList>
            <person name="Eastman K.E."/>
            <person name="Pendleton A.L."/>
            <person name="Shaikh M.A."/>
            <person name="Suttiyut T."/>
            <person name="Ogas R."/>
            <person name="Tomko P."/>
            <person name="Gavelis G."/>
            <person name="Widhalm J.R."/>
            <person name="Wisecaver J.H."/>
        </authorList>
    </citation>
    <scope>NUCLEOTIDE SEQUENCE</scope>
    <source>
        <strain evidence="1">ECLA1</strain>
    </source>
</reference>
<organism evidence="1 2">
    <name type="scientific">Elysia crispata</name>
    <name type="common">lettuce slug</name>
    <dbReference type="NCBI Taxonomy" id="231223"/>
    <lineage>
        <taxon>Eukaryota</taxon>
        <taxon>Metazoa</taxon>
        <taxon>Spiralia</taxon>
        <taxon>Lophotrochozoa</taxon>
        <taxon>Mollusca</taxon>
        <taxon>Gastropoda</taxon>
        <taxon>Heterobranchia</taxon>
        <taxon>Euthyneura</taxon>
        <taxon>Panpulmonata</taxon>
        <taxon>Sacoglossa</taxon>
        <taxon>Placobranchoidea</taxon>
        <taxon>Plakobranchidae</taxon>
        <taxon>Elysia</taxon>
    </lineage>
</organism>
<keyword evidence="2" id="KW-1185">Reference proteome</keyword>
<dbReference type="EMBL" id="JAWDGP010000767">
    <property type="protein sequence ID" value="KAK3797398.1"/>
    <property type="molecule type" value="Genomic_DNA"/>
</dbReference>
<protein>
    <submittedName>
        <fullName evidence="1">Uncharacterized protein</fullName>
    </submittedName>
</protein>
<comment type="caution">
    <text evidence="1">The sequence shown here is derived from an EMBL/GenBank/DDBJ whole genome shotgun (WGS) entry which is preliminary data.</text>
</comment>
<accession>A0AAE1E925</accession>
<dbReference type="Proteomes" id="UP001283361">
    <property type="component" value="Unassembled WGS sequence"/>
</dbReference>
<gene>
    <name evidence="1" type="ORF">RRG08_055596</name>
</gene>
<sequence length="96" mass="11120">MLTSVQRGLMDKTRLTGQPRFCSTSEPQPTWYHTVYHGVLYLHAVSIASDYFTARRENKEKEERIRSETQADQTLPLFYEQCSMAQEMWPGGANLC</sequence>